<gene>
    <name evidence="2" type="ORF">E2C01_094257</name>
</gene>
<feature type="region of interest" description="Disordered" evidence="1">
    <location>
        <begin position="93"/>
        <end position="114"/>
    </location>
</feature>
<protein>
    <submittedName>
        <fullName evidence="2">Uncharacterized protein</fullName>
    </submittedName>
</protein>
<feature type="compositionally biased region" description="Basic and acidic residues" evidence="1">
    <location>
        <begin position="101"/>
        <end position="114"/>
    </location>
</feature>
<accession>A0A5B7JRZ4</accession>
<reference evidence="2 3" key="1">
    <citation type="submission" date="2019-05" db="EMBL/GenBank/DDBJ databases">
        <title>Another draft genome of Portunus trituberculatus and its Hox gene families provides insights of decapod evolution.</title>
        <authorList>
            <person name="Jeong J.-H."/>
            <person name="Song I."/>
            <person name="Kim S."/>
            <person name="Choi T."/>
            <person name="Kim D."/>
            <person name="Ryu S."/>
            <person name="Kim W."/>
        </authorList>
    </citation>
    <scope>NUCLEOTIDE SEQUENCE [LARGE SCALE GENOMIC DNA]</scope>
    <source>
        <tissue evidence="2">Muscle</tissue>
    </source>
</reference>
<dbReference type="AlphaFoldDB" id="A0A5B7JRZ4"/>
<dbReference type="EMBL" id="VSRR010115955">
    <property type="protein sequence ID" value="MPC98872.1"/>
    <property type="molecule type" value="Genomic_DNA"/>
</dbReference>
<sequence>MSSHLSSISLITQVLRQSLSKLREAGNTTDQPSQPLQLRHKTAREELDVARRLEIYRREVELEEEVREVLDERQQDYEAQSKRYEKELAEWKAEHKKRVSGGKEGRKSELEMLS</sequence>
<dbReference type="OrthoDB" id="2162143at2759"/>
<evidence type="ECO:0000256" key="1">
    <source>
        <dbReference type="SAM" id="MobiDB-lite"/>
    </source>
</evidence>
<evidence type="ECO:0000313" key="2">
    <source>
        <dbReference type="EMBL" id="MPC98872.1"/>
    </source>
</evidence>
<organism evidence="2 3">
    <name type="scientific">Portunus trituberculatus</name>
    <name type="common">Swimming crab</name>
    <name type="synonym">Neptunus trituberculatus</name>
    <dbReference type="NCBI Taxonomy" id="210409"/>
    <lineage>
        <taxon>Eukaryota</taxon>
        <taxon>Metazoa</taxon>
        <taxon>Ecdysozoa</taxon>
        <taxon>Arthropoda</taxon>
        <taxon>Crustacea</taxon>
        <taxon>Multicrustacea</taxon>
        <taxon>Malacostraca</taxon>
        <taxon>Eumalacostraca</taxon>
        <taxon>Eucarida</taxon>
        <taxon>Decapoda</taxon>
        <taxon>Pleocyemata</taxon>
        <taxon>Brachyura</taxon>
        <taxon>Eubrachyura</taxon>
        <taxon>Portunoidea</taxon>
        <taxon>Portunidae</taxon>
        <taxon>Portuninae</taxon>
        <taxon>Portunus</taxon>
    </lineage>
</organism>
<proteinExistence type="predicted"/>
<comment type="caution">
    <text evidence="2">The sequence shown here is derived from an EMBL/GenBank/DDBJ whole genome shotgun (WGS) entry which is preliminary data.</text>
</comment>
<keyword evidence="3" id="KW-1185">Reference proteome</keyword>
<evidence type="ECO:0000313" key="3">
    <source>
        <dbReference type="Proteomes" id="UP000324222"/>
    </source>
</evidence>
<name>A0A5B7JRZ4_PORTR</name>
<dbReference type="Proteomes" id="UP000324222">
    <property type="component" value="Unassembled WGS sequence"/>
</dbReference>